<protein>
    <submittedName>
        <fullName evidence="4">Polyketide synthase 2</fullName>
    </submittedName>
</protein>
<evidence type="ECO:0000259" key="3">
    <source>
        <dbReference type="SMART" id="SM00827"/>
    </source>
</evidence>
<organism evidence="4 5">
    <name type="scientific">Stichopus japonicus</name>
    <name type="common">Sea cucumber</name>
    <dbReference type="NCBI Taxonomy" id="307972"/>
    <lineage>
        <taxon>Eukaryota</taxon>
        <taxon>Metazoa</taxon>
        <taxon>Echinodermata</taxon>
        <taxon>Eleutherozoa</taxon>
        <taxon>Echinozoa</taxon>
        <taxon>Holothuroidea</taxon>
        <taxon>Aspidochirotacea</taxon>
        <taxon>Aspidochirotida</taxon>
        <taxon>Stichopodidae</taxon>
        <taxon>Apostichopus</taxon>
    </lineage>
</organism>
<evidence type="ECO:0000256" key="1">
    <source>
        <dbReference type="ARBA" id="ARBA00022450"/>
    </source>
</evidence>
<dbReference type="PANTHER" id="PTHR43775:SF37">
    <property type="entry name" value="SI:DKEY-61P9.11"/>
    <property type="match status" value="1"/>
</dbReference>
<gene>
    <name evidence="4" type="ORF">BSL78_28941</name>
</gene>
<dbReference type="AlphaFoldDB" id="A0A2G8JEQ9"/>
<evidence type="ECO:0000313" key="5">
    <source>
        <dbReference type="Proteomes" id="UP000230750"/>
    </source>
</evidence>
<dbReference type="InterPro" id="IPR014043">
    <property type="entry name" value="Acyl_transferase_dom"/>
</dbReference>
<dbReference type="InterPro" id="IPR050091">
    <property type="entry name" value="PKS_NRPS_Biosynth_Enz"/>
</dbReference>
<dbReference type="Pfam" id="PF00698">
    <property type="entry name" value="Acyl_transf_1"/>
    <property type="match status" value="2"/>
</dbReference>
<feature type="domain" description="Malonyl-CoA:ACP transacylase (MAT)" evidence="3">
    <location>
        <begin position="12"/>
        <end position="265"/>
    </location>
</feature>
<dbReference type="EMBL" id="MRZV01002238">
    <property type="protein sequence ID" value="PIK34237.1"/>
    <property type="molecule type" value="Genomic_DNA"/>
</dbReference>
<accession>A0A2G8JEQ9</accession>
<dbReference type="SUPFAM" id="SSF52151">
    <property type="entry name" value="FabD/lysophospholipase-like"/>
    <property type="match status" value="1"/>
</dbReference>
<dbReference type="Proteomes" id="UP000230750">
    <property type="component" value="Unassembled WGS sequence"/>
</dbReference>
<dbReference type="GO" id="GO:0004312">
    <property type="term" value="F:fatty acid synthase activity"/>
    <property type="evidence" value="ECO:0007669"/>
    <property type="project" value="TreeGrafter"/>
</dbReference>
<evidence type="ECO:0000256" key="2">
    <source>
        <dbReference type="ARBA" id="ARBA00022553"/>
    </source>
</evidence>
<comment type="caution">
    <text evidence="4">The sequence shown here is derived from an EMBL/GenBank/DDBJ whole genome shotgun (WGS) entry which is preliminary data.</text>
</comment>
<dbReference type="STRING" id="307972.A0A2G8JEQ9"/>
<name>A0A2G8JEQ9_STIJA</name>
<dbReference type="InterPro" id="IPR016035">
    <property type="entry name" value="Acyl_Trfase/lysoPLipase"/>
</dbReference>
<dbReference type="SMART" id="SM00827">
    <property type="entry name" value="PKS_AT"/>
    <property type="match status" value="1"/>
</dbReference>
<dbReference type="OrthoDB" id="329835at2759"/>
<sequence>MYNNRSHQLVFVFSGMGTQWWAMGRQLMVSEEIFSNCIEEIDKLLTGFGAEWSLRHLLTMETDKDKIHRTDIAQPAICAIQIALAAVYRHFGIHPDVVIGHSVGEVAAAYVAGYLSLSDAVRLIYVRGKCLQETTGKGKMAAILSPVQNFQQELIKQYFFKGTKFLRSPKFPLKSKLAPIHVKMISTVNGKYLNAEVLNSSTYWWNNIRQTVAFENSLVKLLEGGYNVFLEIGPHPSLASPIKDTMVSFSEQSGVSYHGQVLSHKFSSTAFRYITNA</sequence>
<keyword evidence="5" id="KW-1185">Reference proteome</keyword>
<dbReference type="PANTHER" id="PTHR43775">
    <property type="entry name" value="FATTY ACID SYNTHASE"/>
    <property type="match status" value="1"/>
</dbReference>
<dbReference type="Gene3D" id="3.40.366.10">
    <property type="entry name" value="Malonyl-Coenzyme A Acyl Carrier Protein, domain 2"/>
    <property type="match status" value="2"/>
</dbReference>
<proteinExistence type="predicted"/>
<evidence type="ECO:0000313" key="4">
    <source>
        <dbReference type="EMBL" id="PIK34237.1"/>
    </source>
</evidence>
<keyword evidence="1" id="KW-0596">Phosphopantetheine</keyword>
<reference evidence="4 5" key="1">
    <citation type="journal article" date="2017" name="PLoS Biol.">
        <title>The sea cucumber genome provides insights into morphological evolution and visceral regeneration.</title>
        <authorList>
            <person name="Zhang X."/>
            <person name="Sun L."/>
            <person name="Yuan J."/>
            <person name="Sun Y."/>
            <person name="Gao Y."/>
            <person name="Zhang L."/>
            <person name="Li S."/>
            <person name="Dai H."/>
            <person name="Hamel J.F."/>
            <person name="Liu C."/>
            <person name="Yu Y."/>
            <person name="Liu S."/>
            <person name="Lin W."/>
            <person name="Guo K."/>
            <person name="Jin S."/>
            <person name="Xu P."/>
            <person name="Storey K.B."/>
            <person name="Huan P."/>
            <person name="Zhang T."/>
            <person name="Zhou Y."/>
            <person name="Zhang J."/>
            <person name="Lin C."/>
            <person name="Li X."/>
            <person name="Xing L."/>
            <person name="Huo D."/>
            <person name="Sun M."/>
            <person name="Wang L."/>
            <person name="Mercier A."/>
            <person name="Li F."/>
            <person name="Yang H."/>
            <person name="Xiang J."/>
        </authorList>
    </citation>
    <scope>NUCLEOTIDE SEQUENCE [LARGE SCALE GENOMIC DNA]</scope>
    <source>
        <strain evidence="4">Shaxun</strain>
        <tissue evidence="4">Muscle</tissue>
    </source>
</reference>
<dbReference type="InterPro" id="IPR001227">
    <property type="entry name" value="Ac_transferase_dom_sf"/>
</dbReference>
<dbReference type="GO" id="GO:0006633">
    <property type="term" value="P:fatty acid biosynthetic process"/>
    <property type="evidence" value="ECO:0007669"/>
    <property type="project" value="TreeGrafter"/>
</dbReference>
<keyword evidence="2" id="KW-0597">Phosphoprotein</keyword>